<sequence length="471" mass="53279">MEFLWSSLSLLSLVGSIGGTVHLLLHYRRPASAVSWLFALWFLPLFGVALYLMFSVYEGPRRVRRRRRLSRRLRERERVVRGETEGSDESEYEDRLAPVAERVGALPPIAGNAIDLHADGPAARAAYLELLRSAEVEILLETFSWEDDAFTREVVAVLAEKLAAGVDVRVLIDAIGARRLFDRNLRGLIRAKIPFERFLEPNPLKGRFQINFRNHRKILAVDGKRAIVGGRNCVLDYYETGDDSIRDLTVTIAGPAVEALRNLFLEDWIVATESLDEEPVDLGAPAAVGDTVVRVIPHGTDEDRDAFLPLLSAALREAESEILIVTPYFVPGISMTHELEMAALMGIRVRLLVPRRSPERWPDIGARRFFGSLLEAGVEIYRRPLPFIHAKAIIVDDKRSFLGSANFDQRSFHLNYELTCEIPDERFSKALLEHFAPDLELAERLDPKVFANRPWHTRVAENFVALFEPLL</sequence>
<dbReference type="InterPro" id="IPR025202">
    <property type="entry name" value="PLD-like_dom"/>
</dbReference>
<evidence type="ECO:0000256" key="4">
    <source>
        <dbReference type="ARBA" id="ARBA00022989"/>
    </source>
</evidence>
<dbReference type="Proteomes" id="UP000319342">
    <property type="component" value="Chromosome"/>
</dbReference>
<evidence type="ECO:0000256" key="6">
    <source>
        <dbReference type="SAM" id="Phobius"/>
    </source>
</evidence>
<dbReference type="InterPro" id="IPR027379">
    <property type="entry name" value="CLS_N"/>
</dbReference>
<feature type="domain" description="PLD phosphodiesterase" evidence="7">
    <location>
        <begin position="210"/>
        <end position="237"/>
    </location>
</feature>
<keyword evidence="4 6" id="KW-1133">Transmembrane helix</keyword>
<dbReference type="SUPFAM" id="SSF56024">
    <property type="entry name" value="Phospholipase D/nuclease"/>
    <property type="match status" value="2"/>
</dbReference>
<dbReference type="AlphaFoldDB" id="A0A518CY34"/>
<dbReference type="Gene3D" id="3.30.870.10">
    <property type="entry name" value="Endonuclease Chain A"/>
    <property type="match status" value="2"/>
</dbReference>
<dbReference type="SMART" id="SM00155">
    <property type="entry name" value="PLDc"/>
    <property type="match status" value="2"/>
</dbReference>
<keyword evidence="8" id="KW-0808">Transferase</keyword>
<dbReference type="Pfam" id="PF13396">
    <property type="entry name" value="PLDc_N"/>
    <property type="match status" value="1"/>
</dbReference>
<gene>
    <name evidence="8" type="primary">ywiE</name>
    <name evidence="8" type="ORF">Pla163_12460</name>
</gene>
<organism evidence="8 9">
    <name type="scientific">Rohdeia mirabilis</name>
    <dbReference type="NCBI Taxonomy" id="2528008"/>
    <lineage>
        <taxon>Bacteria</taxon>
        <taxon>Pseudomonadati</taxon>
        <taxon>Planctomycetota</taxon>
        <taxon>Planctomycetia</taxon>
        <taxon>Planctomycetia incertae sedis</taxon>
        <taxon>Rohdeia</taxon>
    </lineage>
</organism>
<evidence type="ECO:0000256" key="2">
    <source>
        <dbReference type="ARBA" id="ARBA00022475"/>
    </source>
</evidence>
<dbReference type="PANTHER" id="PTHR21248">
    <property type="entry name" value="CARDIOLIPIN SYNTHASE"/>
    <property type="match status" value="1"/>
</dbReference>
<dbReference type="GO" id="GO:0030572">
    <property type="term" value="F:phosphatidyltransferase activity"/>
    <property type="evidence" value="ECO:0007669"/>
    <property type="project" value="UniProtKB-ARBA"/>
</dbReference>
<dbReference type="InterPro" id="IPR001736">
    <property type="entry name" value="PLipase_D/transphosphatidylase"/>
</dbReference>
<feature type="domain" description="PLD phosphodiesterase" evidence="7">
    <location>
        <begin position="384"/>
        <end position="411"/>
    </location>
</feature>
<accession>A0A518CY34</accession>
<comment type="subcellular location">
    <subcellularLocation>
        <location evidence="1">Cell membrane</location>
        <topology evidence="1">Multi-pass membrane protein</topology>
    </subcellularLocation>
</comment>
<dbReference type="CDD" id="cd09112">
    <property type="entry name" value="PLDc_CLS_2"/>
    <property type="match status" value="1"/>
</dbReference>
<dbReference type="GO" id="GO:0005886">
    <property type="term" value="C:plasma membrane"/>
    <property type="evidence" value="ECO:0007669"/>
    <property type="project" value="UniProtKB-SubCell"/>
</dbReference>
<name>A0A518CY34_9BACT</name>
<proteinExistence type="predicted"/>
<feature type="transmembrane region" description="Helical" evidence="6">
    <location>
        <begin position="34"/>
        <end position="57"/>
    </location>
</feature>
<dbReference type="GO" id="GO:0032049">
    <property type="term" value="P:cardiolipin biosynthetic process"/>
    <property type="evidence" value="ECO:0007669"/>
    <property type="project" value="UniProtKB-ARBA"/>
</dbReference>
<dbReference type="OrthoDB" id="9762009at2"/>
<evidence type="ECO:0000313" key="8">
    <source>
        <dbReference type="EMBL" id="QDU84141.1"/>
    </source>
</evidence>
<dbReference type="EC" id="2.7.8.-" evidence="8"/>
<dbReference type="EMBL" id="CP036290">
    <property type="protein sequence ID" value="QDU84141.1"/>
    <property type="molecule type" value="Genomic_DNA"/>
</dbReference>
<protein>
    <submittedName>
        <fullName evidence="8">Putative cardiolipin synthase YwiE</fullName>
        <ecNumber evidence="8">2.7.8.-</ecNumber>
    </submittedName>
</protein>
<keyword evidence="2" id="KW-1003">Cell membrane</keyword>
<keyword evidence="5 6" id="KW-0472">Membrane</keyword>
<evidence type="ECO:0000256" key="5">
    <source>
        <dbReference type="ARBA" id="ARBA00023136"/>
    </source>
</evidence>
<reference evidence="8 9" key="1">
    <citation type="submission" date="2019-02" db="EMBL/GenBank/DDBJ databases">
        <title>Deep-cultivation of Planctomycetes and their phenomic and genomic characterization uncovers novel biology.</title>
        <authorList>
            <person name="Wiegand S."/>
            <person name="Jogler M."/>
            <person name="Boedeker C."/>
            <person name="Pinto D."/>
            <person name="Vollmers J."/>
            <person name="Rivas-Marin E."/>
            <person name="Kohn T."/>
            <person name="Peeters S.H."/>
            <person name="Heuer A."/>
            <person name="Rast P."/>
            <person name="Oberbeckmann S."/>
            <person name="Bunk B."/>
            <person name="Jeske O."/>
            <person name="Meyerdierks A."/>
            <person name="Storesund J.E."/>
            <person name="Kallscheuer N."/>
            <person name="Luecker S."/>
            <person name="Lage O.M."/>
            <person name="Pohl T."/>
            <person name="Merkel B.J."/>
            <person name="Hornburger P."/>
            <person name="Mueller R.-W."/>
            <person name="Bruemmer F."/>
            <person name="Labrenz M."/>
            <person name="Spormann A.M."/>
            <person name="Op den Camp H."/>
            <person name="Overmann J."/>
            <person name="Amann R."/>
            <person name="Jetten M.S.M."/>
            <person name="Mascher T."/>
            <person name="Medema M.H."/>
            <person name="Devos D.P."/>
            <person name="Kaster A.-K."/>
            <person name="Ovreas L."/>
            <person name="Rohde M."/>
            <person name="Galperin M.Y."/>
            <person name="Jogler C."/>
        </authorList>
    </citation>
    <scope>NUCLEOTIDE SEQUENCE [LARGE SCALE GENOMIC DNA]</scope>
    <source>
        <strain evidence="8 9">Pla163</strain>
    </source>
</reference>
<dbReference type="PANTHER" id="PTHR21248:SF22">
    <property type="entry name" value="PHOSPHOLIPASE D"/>
    <property type="match status" value="1"/>
</dbReference>
<dbReference type="PROSITE" id="PS50035">
    <property type="entry name" value="PLD"/>
    <property type="match status" value="2"/>
</dbReference>
<keyword evidence="9" id="KW-1185">Reference proteome</keyword>
<keyword evidence="3 6" id="KW-0812">Transmembrane</keyword>
<dbReference type="RefSeq" id="WP_145185127.1">
    <property type="nucleotide sequence ID" value="NZ_CP036290.1"/>
</dbReference>
<dbReference type="CDD" id="cd09110">
    <property type="entry name" value="PLDc_CLS_1"/>
    <property type="match status" value="1"/>
</dbReference>
<evidence type="ECO:0000313" key="9">
    <source>
        <dbReference type="Proteomes" id="UP000319342"/>
    </source>
</evidence>
<evidence type="ECO:0000259" key="7">
    <source>
        <dbReference type="PROSITE" id="PS50035"/>
    </source>
</evidence>
<evidence type="ECO:0000256" key="1">
    <source>
        <dbReference type="ARBA" id="ARBA00004651"/>
    </source>
</evidence>
<evidence type="ECO:0000256" key="3">
    <source>
        <dbReference type="ARBA" id="ARBA00022692"/>
    </source>
</evidence>
<dbReference type="Pfam" id="PF13091">
    <property type="entry name" value="PLDc_2"/>
    <property type="match status" value="2"/>
</dbReference>